<protein>
    <submittedName>
        <fullName evidence="1">Uncharacterized protein</fullName>
    </submittedName>
</protein>
<comment type="caution">
    <text evidence="1">The sequence shown here is derived from an EMBL/GenBank/DDBJ whole genome shotgun (WGS) entry which is preliminary data.</text>
</comment>
<dbReference type="AlphaFoldDB" id="A0A2A3MB48"/>
<dbReference type="Proteomes" id="UP000218102">
    <property type="component" value="Unassembled WGS sequence"/>
</dbReference>
<evidence type="ECO:0000313" key="2">
    <source>
        <dbReference type="Proteomes" id="UP000218102"/>
    </source>
</evidence>
<dbReference type="RefSeq" id="WP_023661764.1">
    <property type="nucleotide sequence ID" value="NZ_CP010359.1"/>
</dbReference>
<organism evidence="1 2">
    <name type="scientific">Pseudomonas plecoglossicida</name>
    <dbReference type="NCBI Taxonomy" id="70775"/>
    <lineage>
        <taxon>Bacteria</taxon>
        <taxon>Pseudomonadati</taxon>
        <taxon>Pseudomonadota</taxon>
        <taxon>Gammaproteobacteria</taxon>
        <taxon>Pseudomonadales</taxon>
        <taxon>Pseudomonadaceae</taxon>
        <taxon>Pseudomonas</taxon>
    </lineage>
</organism>
<name>A0A2A3MB48_PSEDL</name>
<proteinExistence type="predicted"/>
<evidence type="ECO:0000313" key="1">
    <source>
        <dbReference type="EMBL" id="PBJ97320.1"/>
    </source>
</evidence>
<sequence length="80" mass="8856">MAEFNVKKISLFAEQDQVSTNLYNAAGNVRSCVVRDKTVMKALHTALVTTAYNDAYQIIATTDETVSPYVLTEIKIDNTP</sequence>
<gene>
    <name evidence="1" type="ORF">CMV24_00965</name>
</gene>
<reference evidence="1 2" key="1">
    <citation type="submission" date="2017-09" db="EMBL/GenBank/DDBJ databases">
        <authorList>
            <person name="Ehlers B."/>
            <person name="Leendertz F.H."/>
        </authorList>
    </citation>
    <scope>NUCLEOTIDE SEQUENCE [LARGE SCALE GENOMIC DNA]</scope>
    <source>
        <strain evidence="1 2">DJ-1</strain>
    </source>
</reference>
<accession>A0A2A3MB48</accession>
<dbReference type="EMBL" id="NTME01000001">
    <property type="protein sequence ID" value="PBJ97320.1"/>
    <property type="molecule type" value="Genomic_DNA"/>
</dbReference>